<dbReference type="RefSeq" id="WP_230563635.1">
    <property type="nucleotide sequence ID" value="NZ_JAJITC010000015.1"/>
</dbReference>
<organism evidence="1 2">
    <name type="scientific">Paraburkholderia translucens</name>
    <dbReference type="NCBI Taxonomy" id="2886945"/>
    <lineage>
        <taxon>Bacteria</taxon>
        <taxon>Pseudomonadati</taxon>
        <taxon>Pseudomonadota</taxon>
        <taxon>Betaproteobacteria</taxon>
        <taxon>Burkholderiales</taxon>
        <taxon>Burkholderiaceae</taxon>
        <taxon>Paraburkholderia</taxon>
    </lineage>
</organism>
<protein>
    <submittedName>
        <fullName evidence="1">Uncharacterized protein</fullName>
    </submittedName>
</protein>
<keyword evidence="2" id="KW-1185">Reference proteome</keyword>
<comment type="caution">
    <text evidence="1">The sequence shown here is derived from an EMBL/GenBank/DDBJ whole genome shotgun (WGS) entry which is preliminary data.</text>
</comment>
<evidence type="ECO:0000313" key="2">
    <source>
        <dbReference type="Proteomes" id="UP001430614"/>
    </source>
</evidence>
<evidence type="ECO:0000313" key="1">
    <source>
        <dbReference type="EMBL" id="MCC8404821.1"/>
    </source>
</evidence>
<reference evidence="1 2" key="1">
    <citation type="submission" date="2021-11" db="EMBL/GenBank/DDBJ databases">
        <authorList>
            <person name="Oh E.-T."/>
            <person name="Kim S.-B."/>
        </authorList>
    </citation>
    <scope>NUCLEOTIDE SEQUENCE [LARGE SCALE GENOMIC DNA]</scope>
    <source>
        <strain evidence="1 2">MMS20-SJTN17</strain>
    </source>
</reference>
<name>A0ABS8KJ69_9BURK</name>
<dbReference type="EMBL" id="JAJITC010000015">
    <property type="protein sequence ID" value="MCC8404821.1"/>
    <property type="molecule type" value="Genomic_DNA"/>
</dbReference>
<gene>
    <name evidence="1" type="ORF">LJ655_23595</name>
</gene>
<proteinExistence type="predicted"/>
<accession>A0ABS8KJ69</accession>
<dbReference type="Proteomes" id="UP001430614">
    <property type="component" value="Unassembled WGS sequence"/>
</dbReference>
<sequence>MHGGLRVEVPGGAQVRGQALEGAMKRIACKGTLRIGAKHGLAGSVAEKRSGAHFALAMPHGYIRLQTGVD</sequence>